<dbReference type="InterPro" id="IPR000086">
    <property type="entry name" value="NUDIX_hydrolase_dom"/>
</dbReference>
<reference evidence="9 10" key="1">
    <citation type="journal article" date="2020" name="J. Phycol.">
        <title>Comparative genome analysis reveals Cyanidiococcus gen. nov., a new extremophilic red algal genus sister to Cyanidioschyzon (Cyanidioschyzonaceae, Rhodophyta).</title>
        <authorList>
            <person name="Liu S.-L."/>
            <person name="Chiang Y.-R."/>
            <person name="Yoon H.S."/>
            <person name="Fu H.-Y."/>
        </authorList>
    </citation>
    <scope>NUCLEOTIDE SEQUENCE [LARGE SCALE GENOMIC DNA]</scope>
    <source>
        <strain evidence="9 10">THAL066</strain>
    </source>
</reference>
<dbReference type="AlphaFoldDB" id="A0A7J7IIF9"/>
<keyword evidence="3" id="KW-0479">Metal-binding</keyword>
<dbReference type="GO" id="GO:0046872">
    <property type="term" value="F:metal ion binding"/>
    <property type="evidence" value="ECO:0007669"/>
    <property type="project" value="UniProtKB-KW"/>
</dbReference>
<evidence type="ECO:0000259" key="8">
    <source>
        <dbReference type="PROSITE" id="PS51462"/>
    </source>
</evidence>
<dbReference type="GO" id="GO:0019677">
    <property type="term" value="P:NAD+ catabolic process"/>
    <property type="evidence" value="ECO:0007669"/>
    <property type="project" value="TreeGrafter"/>
</dbReference>
<comment type="similarity">
    <text evidence="7">Belongs to the Nudix hydrolase family.</text>
</comment>
<protein>
    <recommendedName>
        <fullName evidence="2">NAD(+) diphosphatase</fullName>
        <ecNumber evidence="2">3.6.1.22</ecNumber>
    </recommendedName>
</protein>
<dbReference type="PRINTS" id="PR00502">
    <property type="entry name" value="NUDIXFAMILY"/>
</dbReference>
<evidence type="ECO:0000256" key="5">
    <source>
        <dbReference type="ARBA" id="ARBA00022842"/>
    </source>
</evidence>
<dbReference type="InterPro" id="IPR015797">
    <property type="entry name" value="NUDIX_hydrolase-like_dom_sf"/>
</dbReference>
<dbReference type="GO" id="GO:0006742">
    <property type="term" value="P:NADP+ catabolic process"/>
    <property type="evidence" value="ECO:0007669"/>
    <property type="project" value="TreeGrafter"/>
</dbReference>
<evidence type="ECO:0000256" key="3">
    <source>
        <dbReference type="ARBA" id="ARBA00022723"/>
    </source>
</evidence>
<evidence type="ECO:0000256" key="7">
    <source>
        <dbReference type="RuleBase" id="RU003476"/>
    </source>
</evidence>
<feature type="domain" description="Nudix hydrolase" evidence="8">
    <location>
        <begin position="1"/>
        <end position="115"/>
    </location>
</feature>
<evidence type="ECO:0000256" key="6">
    <source>
        <dbReference type="ARBA" id="ARBA00023027"/>
    </source>
</evidence>
<dbReference type="PANTHER" id="PTHR42904">
    <property type="entry name" value="NUDIX HYDROLASE, NUDC SUBFAMILY"/>
    <property type="match status" value="1"/>
</dbReference>
<evidence type="ECO:0000313" key="9">
    <source>
        <dbReference type="EMBL" id="KAF6002892.1"/>
    </source>
</evidence>
<evidence type="ECO:0000256" key="1">
    <source>
        <dbReference type="ARBA" id="ARBA00001946"/>
    </source>
</evidence>
<dbReference type="GO" id="GO:0005777">
    <property type="term" value="C:peroxisome"/>
    <property type="evidence" value="ECO:0007669"/>
    <property type="project" value="TreeGrafter"/>
</dbReference>
<organism evidence="9 10">
    <name type="scientific">Cyanidiococcus yangmingshanensis</name>
    <dbReference type="NCBI Taxonomy" id="2690220"/>
    <lineage>
        <taxon>Eukaryota</taxon>
        <taxon>Rhodophyta</taxon>
        <taxon>Bangiophyceae</taxon>
        <taxon>Cyanidiales</taxon>
        <taxon>Cyanidiaceae</taxon>
        <taxon>Cyanidiococcus</taxon>
    </lineage>
</organism>
<comment type="cofactor">
    <cofactor evidence="1">
        <name>Mg(2+)</name>
        <dbReference type="ChEBI" id="CHEBI:18420"/>
    </cofactor>
</comment>
<dbReference type="GO" id="GO:0005829">
    <property type="term" value="C:cytosol"/>
    <property type="evidence" value="ECO:0007669"/>
    <property type="project" value="TreeGrafter"/>
</dbReference>
<comment type="caution">
    <text evidence="9">The sequence shown here is derived from an EMBL/GenBank/DDBJ whole genome shotgun (WGS) entry which is preliminary data.</text>
</comment>
<dbReference type="InterPro" id="IPR050241">
    <property type="entry name" value="NAD-cap_RNA_hydrolase_NudC"/>
</dbReference>
<dbReference type="EC" id="3.6.1.22" evidence="2"/>
<dbReference type="SUPFAM" id="SSF55811">
    <property type="entry name" value="Nudix"/>
    <property type="match status" value="1"/>
</dbReference>
<keyword evidence="5" id="KW-0460">Magnesium</keyword>
<evidence type="ECO:0000256" key="4">
    <source>
        <dbReference type="ARBA" id="ARBA00022801"/>
    </source>
</evidence>
<dbReference type="PROSITE" id="PS51462">
    <property type="entry name" value="NUDIX"/>
    <property type="match status" value="1"/>
</dbReference>
<dbReference type="CDD" id="cd03429">
    <property type="entry name" value="NUDIX_NADH_pyrophosphatase_Nudt13"/>
    <property type="match status" value="1"/>
</dbReference>
<dbReference type="OrthoDB" id="5542at2759"/>
<dbReference type="Proteomes" id="UP000530660">
    <property type="component" value="Unassembled WGS sequence"/>
</dbReference>
<dbReference type="InterPro" id="IPR020476">
    <property type="entry name" value="Nudix_hydrolase"/>
</dbReference>
<gene>
    <name evidence="9" type="primary">NUDT12_2</name>
    <name evidence="9" type="ORF">F1559_000290</name>
</gene>
<evidence type="ECO:0000313" key="10">
    <source>
        <dbReference type="Proteomes" id="UP000530660"/>
    </source>
</evidence>
<dbReference type="GO" id="GO:0035529">
    <property type="term" value="F:NADH pyrophosphatase activity"/>
    <property type="evidence" value="ECO:0007669"/>
    <property type="project" value="TreeGrafter"/>
</dbReference>
<dbReference type="InterPro" id="IPR020084">
    <property type="entry name" value="NUDIX_hydrolase_CS"/>
</dbReference>
<keyword evidence="4 7" id="KW-0378">Hydrolase</keyword>
<dbReference type="Gene3D" id="3.90.79.10">
    <property type="entry name" value="Nucleoside Triphosphate Pyrophosphohydrolase"/>
    <property type="match status" value="1"/>
</dbReference>
<proteinExistence type="inferred from homology"/>
<dbReference type="PANTHER" id="PTHR42904:SF8">
    <property type="entry name" value="NAD(+) DIPHOSPHATASE"/>
    <property type="match status" value="1"/>
</dbReference>
<dbReference type="EMBL" id="VWRR01000008">
    <property type="protein sequence ID" value="KAF6002892.1"/>
    <property type="molecule type" value="Genomic_DNA"/>
</dbReference>
<dbReference type="PROSITE" id="PS00893">
    <property type="entry name" value="NUDIX_BOX"/>
    <property type="match status" value="1"/>
</dbReference>
<keyword evidence="6" id="KW-0520">NAD</keyword>
<dbReference type="Pfam" id="PF00293">
    <property type="entry name" value="NUDIX"/>
    <property type="match status" value="1"/>
</dbReference>
<keyword evidence="10" id="KW-1185">Reference proteome</keyword>
<evidence type="ECO:0000256" key="2">
    <source>
        <dbReference type="ARBA" id="ARBA00012381"/>
    </source>
</evidence>
<accession>A0A7J7IIF9</accession>
<sequence>MCLLGRKHQWLAGRYSCVAGFVEAGETLEEAVVREVAEEAGIRILPSSIRYASSQTWPFPSQLMVGFYASVSDGKALPTPQPADGELEAVAWFRADQVRTMLSPEAKAPALHLPPRKAIAHRLVADWLASLNNQNKSEVADALGHD</sequence>
<name>A0A7J7IIF9_9RHOD</name>
<dbReference type="InterPro" id="IPR049734">
    <property type="entry name" value="NudC-like_C"/>
</dbReference>